<dbReference type="Proteomes" id="UP000473648">
    <property type="component" value="Unassembled WGS sequence"/>
</dbReference>
<proteinExistence type="predicted"/>
<reference evidence="2" key="1">
    <citation type="journal article" date="2020" name="Appl. Environ. Microbiol.">
        <title>Medium-Chain Fatty Acid Synthesis by 'Candidatus Weimeria bifida' gen. nov., sp. nov., and 'Candidatus Pseudoramibacter fermentans' sp. nov.</title>
        <authorList>
            <person name="Scarborough M.J."/>
            <person name="Myers K.S."/>
            <person name="Donohue T.J."/>
            <person name="Noguera D.R."/>
        </authorList>
    </citation>
    <scope>NUCLEOTIDE SEQUENCE</scope>
    <source>
        <strain evidence="2">EUB1.1</strain>
    </source>
</reference>
<dbReference type="SUPFAM" id="SSF143011">
    <property type="entry name" value="RelE-like"/>
    <property type="match status" value="1"/>
</dbReference>
<dbReference type="AlphaFoldDB" id="A0A6L5GTZ1"/>
<accession>A0A6L5GTZ1</accession>
<keyword evidence="1" id="KW-1277">Toxin-antitoxin system</keyword>
<name>A0A6L5GTZ1_9FIRM</name>
<sequence>MLKSILLYSPNLYSFKRNYKRLKRKHYDMSRLKHVIELLVAGKTNELRTKHKDHKLSGKYHFL</sequence>
<gene>
    <name evidence="2" type="ORF">FRC53_10115</name>
</gene>
<comment type="caution">
    <text evidence="2">The sequence shown here is derived from an EMBL/GenBank/DDBJ whole genome shotgun (WGS) entry which is preliminary data.</text>
</comment>
<evidence type="ECO:0000313" key="2">
    <source>
        <dbReference type="EMBL" id="MQM73739.1"/>
    </source>
</evidence>
<keyword evidence="3" id="KW-1185">Reference proteome</keyword>
<evidence type="ECO:0000313" key="3">
    <source>
        <dbReference type="Proteomes" id="UP000473648"/>
    </source>
</evidence>
<evidence type="ECO:0000256" key="1">
    <source>
        <dbReference type="ARBA" id="ARBA00022649"/>
    </source>
</evidence>
<dbReference type="InterPro" id="IPR004386">
    <property type="entry name" value="Toxin_YafQ-like"/>
</dbReference>
<organism evidence="2 3">
    <name type="scientific">Candidatus Pseudoramibacter fermentans</name>
    <dbReference type="NCBI Taxonomy" id="2594427"/>
    <lineage>
        <taxon>Bacteria</taxon>
        <taxon>Bacillati</taxon>
        <taxon>Bacillota</taxon>
        <taxon>Clostridia</taxon>
        <taxon>Eubacteriales</taxon>
        <taxon>Eubacteriaceae</taxon>
        <taxon>Pseudoramibacter</taxon>
    </lineage>
</organism>
<dbReference type="NCBIfam" id="TIGR02385">
    <property type="entry name" value="RelE_StbE"/>
    <property type="match status" value="1"/>
</dbReference>
<protein>
    <submittedName>
        <fullName evidence="2">Type II toxin-antitoxin system mRNA interferase toxin, RelE/StbE family</fullName>
    </submittedName>
</protein>
<dbReference type="InterPro" id="IPR035093">
    <property type="entry name" value="RelE/ParE_toxin_dom_sf"/>
</dbReference>
<dbReference type="Gene3D" id="3.30.2310.20">
    <property type="entry name" value="RelE-like"/>
    <property type="match status" value="1"/>
</dbReference>
<dbReference type="EMBL" id="VOGB01000010">
    <property type="protein sequence ID" value="MQM73739.1"/>
    <property type="molecule type" value="Genomic_DNA"/>
</dbReference>
<dbReference type="Pfam" id="PF15738">
    <property type="entry name" value="YafQ_toxin"/>
    <property type="match status" value="1"/>
</dbReference>
<dbReference type="InterPro" id="IPR007712">
    <property type="entry name" value="RelE/ParE_toxin"/>
</dbReference>